<organism evidence="1 2">
    <name type="scientific">Porphyromonas gulae</name>
    <dbReference type="NCBI Taxonomy" id="111105"/>
    <lineage>
        <taxon>Bacteria</taxon>
        <taxon>Pseudomonadati</taxon>
        <taxon>Bacteroidota</taxon>
        <taxon>Bacteroidia</taxon>
        <taxon>Bacteroidales</taxon>
        <taxon>Porphyromonadaceae</taxon>
        <taxon>Porphyromonas</taxon>
    </lineage>
</organism>
<sequence length="184" mass="21491">MDIYRIKNDYLFKGISSRNELIINQFDSFRGQSLVSSWEVPIFELLENVTKVNSEKKEEERKCISFDSRCYGNIFIINSIFSDLFKGLNVELLPINIVGTIPSYLFVNALNVVGAIDFSGLDYKQSMDMMKSNDIRFVKEEINEVKIFRDQKIINFYYCTEEFKEMFESKMISGILFEKVGIAR</sequence>
<comment type="caution">
    <text evidence="1">The sequence shown here is derived from an EMBL/GenBank/DDBJ whole genome shotgun (WGS) entry which is preliminary data.</text>
</comment>
<dbReference type="EMBL" id="JRAK01000063">
    <property type="protein sequence ID" value="KGN89214.1"/>
    <property type="molecule type" value="Genomic_DNA"/>
</dbReference>
<gene>
    <name evidence="1" type="ORF">HR15_04225</name>
</gene>
<protein>
    <submittedName>
        <fullName evidence="1">Uncharacterized protein</fullName>
    </submittedName>
</protein>
<evidence type="ECO:0000313" key="1">
    <source>
        <dbReference type="EMBL" id="KGN89214.1"/>
    </source>
</evidence>
<proteinExistence type="predicted"/>
<reference evidence="1 2" key="1">
    <citation type="submission" date="2014-08" db="EMBL/GenBank/DDBJ databases">
        <title>Porphyromonas gulae strain:COT-052_OH3439 Genome sequencing.</title>
        <authorList>
            <person name="Wallis C."/>
            <person name="Deusch O."/>
            <person name="O'Flynn C."/>
            <person name="Davis I."/>
            <person name="Jospin G."/>
            <person name="Darling A.E."/>
            <person name="Coil D.A."/>
            <person name="Alexiev A."/>
            <person name="Horsfall A."/>
            <person name="Kirkwood N."/>
            <person name="Harris S."/>
            <person name="Eisen J.A."/>
        </authorList>
    </citation>
    <scope>NUCLEOTIDE SEQUENCE [LARGE SCALE GENOMIC DNA]</scope>
    <source>
        <strain evidence="2">COT-052 OH3439</strain>
    </source>
</reference>
<dbReference type="Proteomes" id="UP000030146">
    <property type="component" value="Unassembled WGS sequence"/>
</dbReference>
<keyword evidence="2" id="KW-1185">Reference proteome</keyword>
<dbReference type="RefSeq" id="WP_039424143.1">
    <property type="nucleotide sequence ID" value="NZ_JRAK01000063.1"/>
</dbReference>
<name>A0A0A2FLL4_9PORP</name>
<accession>A0A0A2FLL4</accession>
<dbReference type="AlphaFoldDB" id="A0A0A2FLL4"/>
<evidence type="ECO:0000313" key="2">
    <source>
        <dbReference type="Proteomes" id="UP000030146"/>
    </source>
</evidence>